<keyword evidence="2" id="KW-1185">Reference proteome</keyword>
<proteinExistence type="predicted"/>
<gene>
    <name evidence="1" type="ORF">AFUS01_LOCUS27371</name>
</gene>
<comment type="caution">
    <text evidence="1">The sequence shown here is derived from an EMBL/GenBank/DDBJ whole genome shotgun (WGS) entry which is preliminary data.</text>
</comment>
<dbReference type="AlphaFoldDB" id="A0A8J2KLK7"/>
<protein>
    <submittedName>
        <fullName evidence="1">Uncharacterized protein</fullName>
    </submittedName>
</protein>
<feature type="non-terminal residue" evidence="1">
    <location>
        <position position="1"/>
    </location>
</feature>
<organism evidence="1 2">
    <name type="scientific">Allacma fusca</name>
    <dbReference type="NCBI Taxonomy" id="39272"/>
    <lineage>
        <taxon>Eukaryota</taxon>
        <taxon>Metazoa</taxon>
        <taxon>Ecdysozoa</taxon>
        <taxon>Arthropoda</taxon>
        <taxon>Hexapoda</taxon>
        <taxon>Collembola</taxon>
        <taxon>Symphypleona</taxon>
        <taxon>Sminthuridae</taxon>
        <taxon>Allacma</taxon>
    </lineage>
</organism>
<sequence length="60" mass="6964">MVRRPSSHKAKQIGHSVESLQPILVPSLWLWSCCVSYSIPLLLPSLHDNRNYEYDRLICL</sequence>
<accession>A0A8J2KLK7</accession>
<evidence type="ECO:0000313" key="1">
    <source>
        <dbReference type="EMBL" id="CAG7816770.1"/>
    </source>
</evidence>
<name>A0A8J2KLK7_9HEXA</name>
<evidence type="ECO:0000313" key="2">
    <source>
        <dbReference type="Proteomes" id="UP000708208"/>
    </source>
</evidence>
<dbReference type="EMBL" id="CAJVCH010377949">
    <property type="protein sequence ID" value="CAG7816770.1"/>
    <property type="molecule type" value="Genomic_DNA"/>
</dbReference>
<dbReference type="Proteomes" id="UP000708208">
    <property type="component" value="Unassembled WGS sequence"/>
</dbReference>
<reference evidence="1" key="1">
    <citation type="submission" date="2021-06" db="EMBL/GenBank/DDBJ databases">
        <authorList>
            <person name="Hodson N. C."/>
            <person name="Mongue J. A."/>
            <person name="Jaron S. K."/>
        </authorList>
    </citation>
    <scope>NUCLEOTIDE SEQUENCE</scope>
</reference>
<feature type="non-terminal residue" evidence="1">
    <location>
        <position position="60"/>
    </location>
</feature>